<dbReference type="Gene3D" id="1.10.4030.10">
    <property type="entry name" value="Porin chaperone SurA, peptide-binding domain"/>
    <property type="match status" value="1"/>
</dbReference>
<dbReference type="InterPro" id="IPR050245">
    <property type="entry name" value="PrsA_foldase"/>
</dbReference>
<evidence type="ECO:0000256" key="2">
    <source>
        <dbReference type="SAM" id="SignalP"/>
    </source>
</evidence>
<evidence type="ECO:0000313" key="5">
    <source>
        <dbReference type="Proteomes" id="UP000002016"/>
    </source>
</evidence>
<sequence precursor="true">MRKVFMFGLILILSLVAIGQETQPATAVVAEVNGVAITMEELNREANVDRLLSQIQSVDATFYDVLVNTSEGVNLLLRYKREVLNNLIDQVLIKQIGEKMGVTVSKDNIENMVSTELNKTLTQYGMTESDLDWYLKQAGLGDINSFKDRLRWIFTVQQTVSLIQQQVTSSATVTEEEARQFYEQNREYFAVEEAAKLLRITVDSKEKADKALERIRAGEEFSQVASDVSTDPLSKGKAGDLGWVERGSGLISEEIEEKIFVSPKGAILGPLQTSVGWEIYRIIDKRPKGYENFEDVVNDIYQHLIQQKAQQLWQTWINEQFIPFKNSSVINIYLLSEGGQEDQ</sequence>
<feature type="chain" id="PRO_5007909742" evidence="2">
    <location>
        <begin position="20"/>
        <end position="343"/>
    </location>
</feature>
<dbReference type="PANTHER" id="PTHR47245">
    <property type="entry name" value="PEPTIDYLPROLYL ISOMERASE"/>
    <property type="match status" value="1"/>
</dbReference>
<dbReference type="PANTHER" id="PTHR47245:SF2">
    <property type="entry name" value="PEPTIDYL-PROLYL CIS-TRANS ISOMERASE HP_0175-RELATED"/>
    <property type="match status" value="1"/>
</dbReference>
<keyword evidence="5" id="KW-1185">Reference proteome</keyword>
<reference evidence="4 5" key="1">
    <citation type="submission" date="2007-08" db="EMBL/GenBank/DDBJ databases">
        <title>Complete sequence of Thermotoga lettingae TMO.</title>
        <authorList>
            <consortium name="US DOE Joint Genome Institute"/>
            <person name="Copeland A."/>
            <person name="Lucas S."/>
            <person name="Lapidus A."/>
            <person name="Barry K."/>
            <person name="Glavina del Rio T."/>
            <person name="Dalin E."/>
            <person name="Tice H."/>
            <person name="Pitluck S."/>
            <person name="Foster B."/>
            <person name="Bruce D."/>
            <person name="Schmutz J."/>
            <person name="Larimer F."/>
            <person name="Land M."/>
            <person name="Hauser L."/>
            <person name="Kyrpides N."/>
            <person name="Mikhailova N."/>
            <person name="Nelson K."/>
            <person name="Gogarten J.P."/>
            <person name="Noll K."/>
            <person name="Richardson P."/>
        </authorList>
    </citation>
    <scope>NUCLEOTIDE SEQUENCE [LARGE SCALE GENOMIC DNA]</scope>
    <source>
        <strain evidence="5">ATCC BAA-301 / DSM 14385 / NBRC 107922 / TMO</strain>
    </source>
</reference>
<dbReference type="AlphaFoldDB" id="A8F3A4"/>
<feature type="signal peptide" evidence="2">
    <location>
        <begin position="1"/>
        <end position="19"/>
    </location>
</feature>
<evidence type="ECO:0000259" key="3">
    <source>
        <dbReference type="PROSITE" id="PS50198"/>
    </source>
</evidence>
<dbReference type="eggNOG" id="COG0760">
    <property type="taxonomic scope" value="Bacteria"/>
</dbReference>
<reference evidence="4 5" key="2">
    <citation type="journal article" date="2009" name="Proc. Natl. Acad. Sci. U.S.A.">
        <title>On the chimeric nature, thermophilic origin, and phylogenetic placement of the Thermotogales.</title>
        <authorList>
            <person name="Zhaxybayeva O."/>
            <person name="Swithers K.S."/>
            <person name="Lapierre P."/>
            <person name="Fournier G.P."/>
            <person name="Bickhart D.M."/>
            <person name="DeBoy R.T."/>
            <person name="Nelson K.E."/>
            <person name="Nesbo C.L."/>
            <person name="Doolittle W.F."/>
            <person name="Gogarten J.P."/>
            <person name="Noll K.M."/>
        </authorList>
    </citation>
    <scope>NUCLEOTIDE SEQUENCE [LARGE SCALE GENOMIC DNA]</scope>
    <source>
        <strain evidence="5">ATCC BAA-301 / DSM 14385 / NBRC 107922 / TMO</strain>
    </source>
</reference>
<feature type="domain" description="PpiC" evidence="3">
    <location>
        <begin position="192"/>
        <end position="284"/>
    </location>
</feature>
<dbReference type="HOGENOM" id="CLU_034646_7_0_0"/>
<evidence type="ECO:0000313" key="4">
    <source>
        <dbReference type="EMBL" id="ABV32638.1"/>
    </source>
</evidence>
<dbReference type="InterPro" id="IPR027304">
    <property type="entry name" value="Trigger_fact/SurA_dom_sf"/>
</dbReference>
<dbReference type="EMBL" id="CP000812">
    <property type="protein sequence ID" value="ABV32638.1"/>
    <property type="molecule type" value="Genomic_DNA"/>
</dbReference>
<proteinExistence type="predicted"/>
<dbReference type="RefSeq" id="WP_012002119.1">
    <property type="nucleotide sequence ID" value="NC_009828.1"/>
</dbReference>
<dbReference type="Proteomes" id="UP000002016">
    <property type="component" value="Chromosome"/>
</dbReference>
<keyword evidence="1 4" id="KW-0413">Isomerase</keyword>
<dbReference type="InterPro" id="IPR000297">
    <property type="entry name" value="PPIase_PpiC"/>
</dbReference>
<name>A8F3A4_PSELT</name>
<dbReference type="Pfam" id="PF13624">
    <property type="entry name" value="SurA_N_3"/>
    <property type="match status" value="1"/>
</dbReference>
<evidence type="ECO:0000256" key="1">
    <source>
        <dbReference type="PROSITE-ProRule" id="PRU00278"/>
    </source>
</evidence>
<gene>
    <name evidence="4" type="ordered locus">Tlet_0066</name>
</gene>
<keyword evidence="1" id="KW-0697">Rotamase</keyword>
<dbReference type="SUPFAM" id="SSF109998">
    <property type="entry name" value="Triger factor/SurA peptide-binding domain-like"/>
    <property type="match status" value="1"/>
</dbReference>
<dbReference type="Gene3D" id="3.10.50.40">
    <property type="match status" value="1"/>
</dbReference>
<dbReference type="GO" id="GO:0003755">
    <property type="term" value="F:peptidyl-prolyl cis-trans isomerase activity"/>
    <property type="evidence" value="ECO:0007669"/>
    <property type="project" value="UniProtKB-KW"/>
</dbReference>
<dbReference type="SUPFAM" id="SSF54534">
    <property type="entry name" value="FKBP-like"/>
    <property type="match status" value="1"/>
</dbReference>
<dbReference type="Pfam" id="PF13145">
    <property type="entry name" value="Rotamase_2"/>
    <property type="match status" value="1"/>
</dbReference>
<dbReference type="KEGG" id="tle:Tlet_0066"/>
<keyword evidence="2" id="KW-0732">Signal</keyword>
<organism evidence="4 5">
    <name type="scientific">Pseudothermotoga lettingae (strain ATCC BAA-301 / DSM 14385 / NBRC 107922 / TMO)</name>
    <name type="common">Thermotoga lettingae</name>
    <dbReference type="NCBI Taxonomy" id="416591"/>
    <lineage>
        <taxon>Bacteria</taxon>
        <taxon>Thermotogati</taxon>
        <taxon>Thermotogota</taxon>
        <taxon>Thermotogae</taxon>
        <taxon>Thermotogales</taxon>
        <taxon>Thermotogaceae</taxon>
        <taxon>Pseudothermotoga</taxon>
    </lineage>
</organism>
<dbReference type="OrthoDB" id="44627at2"/>
<accession>A8F3A4</accession>
<dbReference type="PROSITE" id="PS50198">
    <property type="entry name" value="PPIC_PPIASE_2"/>
    <property type="match status" value="1"/>
</dbReference>
<protein>
    <submittedName>
        <fullName evidence="4">PpiC-type peptidyl-prolyl cis-trans isomerase</fullName>
    </submittedName>
</protein>
<dbReference type="InterPro" id="IPR046357">
    <property type="entry name" value="PPIase_dom_sf"/>
</dbReference>
<dbReference type="STRING" id="416591.Tlet_0066"/>